<dbReference type="Proteomes" id="UP000232412">
    <property type="component" value="Unassembled WGS sequence"/>
</dbReference>
<dbReference type="EMBL" id="FRFC01000001">
    <property type="protein sequence ID" value="SHO42894.1"/>
    <property type="molecule type" value="Genomic_DNA"/>
</dbReference>
<dbReference type="OrthoDB" id="12240at2157"/>
<reference evidence="2" key="1">
    <citation type="submission" date="2016-12" db="EMBL/GenBank/DDBJ databases">
        <authorList>
            <person name="Herbold C."/>
        </authorList>
    </citation>
    <scope>NUCLEOTIDE SEQUENCE [LARGE SCALE GENOMIC DNA]</scope>
</reference>
<sequence>MSRLLLVVLLVVSVCMAMPAISYAETPNVIIFVQIKVRDSSGNLVSYIESTKITLVNANTLGKLLDQDSPYIAKTFMQSEGQKFEVIKINDTITQPSQTVVSQNIVSATDGKSSKVVLVAEHDGYPVVKGDVTTAYWTIIRPA</sequence>
<protein>
    <submittedName>
        <fullName evidence="1">Uncharacterized protein</fullName>
    </submittedName>
</protein>
<proteinExistence type="predicted"/>
<gene>
    <name evidence="1" type="ORF">NSIN_10214</name>
</gene>
<dbReference type="RefSeq" id="WP_133124023.1">
    <property type="nucleotide sequence ID" value="NZ_FRFC01000001.1"/>
</dbReference>
<accession>A0A2H1EEF1</accession>
<keyword evidence="2" id="KW-1185">Reference proteome</keyword>
<name>A0A2H1EEF1_9ARCH</name>
<evidence type="ECO:0000313" key="2">
    <source>
        <dbReference type="Proteomes" id="UP000232412"/>
    </source>
</evidence>
<dbReference type="AlphaFoldDB" id="A0A2H1EEF1"/>
<evidence type="ECO:0000313" key="1">
    <source>
        <dbReference type="EMBL" id="SHO42894.1"/>
    </source>
</evidence>
<organism evidence="1 2">
    <name type="scientific">Nitrosotalea sinensis</name>
    <dbReference type="NCBI Taxonomy" id="1499975"/>
    <lineage>
        <taxon>Archaea</taxon>
        <taxon>Nitrososphaerota</taxon>
        <taxon>Nitrososphaeria</taxon>
        <taxon>Nitrosotaleales</taxon>
        <taxon>Nitrosotaleaceae</taxon>
        <taxon>Nitrosotalea</taxon>
    </lineage>
</organism>